<dbReference type="Gene3D" id="3.40.50.1110">
    <property type="entry name" value="SGNH hydrolase"/>
    <property type="match status" value="1"/>
</dbReference>
<evidence type="ECO:0000256" key="3">
    <source>
        <dbReference type="SAM" id="MobiDB-lite"/>
    </source>
</evidence>
<evidence type="ECO:0000259" key="5">
    <source>
        <dbReference type="SMART" id="SM00060"/>
    </source>
</evidence>
<feature type="region of interest" description="Disordered" evidence="3">
    <location>
        <begin position="909"/>
        <end position="930"/>
    </location>
</feature>
<feature type="compositionally biased region" description="Low complexity" evidence="3">
    <location>
        <begin position="815"/>
        <end position="830"/>
    </location>
</feature>
<sequence length="1573" mass="162220">MRIPSVRKLSCLLPLASAATLAMSSASAQQAGASPVRIFIMAGQSNMLGKGKVTGVTTPGTLDYTVANDPDGRYQFLQSGGSWVVRDDVWIRDQDPVTGGLTVGFGGEAADLIGPELGFGHKIGDFNDSQVLIVKCAWGGKDLDFNFCPPSRRVGEPAPVTSSDKGFYYEEILRLVSEATTNLGTYFTDYDGGGYEIAGFCWHQGWNDRINAARSAAYETNMAAFIEDIRTDLATPGLPFVIATTGMDGLDGYGYTQVEQAQLAMADPVAYPAFDGNVAVVDARGTYKGLDFWQTVANSPNDEGYHWNRNAKTYLHLGLAMGDAMSLLSPGRCPYRLEADGGSGGVTLSWQNGTETPTSVRVLRGGVEIAAAAPADPPVFVDAGATLGVNDYELQFTMPGDACDPLTLSFDTGISGLEARRRLNGVNLSWDNNLSYTAVKVSRNGAVIAASLPPNTTSYVDNSPPAGLLTYEVEPTDPGTTAAEVQIEVSAAPSGTAVIYEPFDMTAGAGLDGNPGGLGIDGEWVAGSTLVVDSTGMTFGTLPTFGNSIIRTSGNGSCSINLGSALGDAGLLDDGAELWFSFLCPNPDNINVSPTFALGNESLSNATTVANSGSGIGARIQQGRYPQGMIYSSGGVAGTTPDQTTLGSGELALVVGHITWGADAVSLDTIEIYTPGTDLVLDTPQSISAIVDQSTFQVLSMWGNVTAPNFDEIRFGATYDDVVGQGVDTSDDFTPPTPGTMSFSSPPAAVSDTTITMTATAASDTNGVEYYFACTAGGGNDSGWQDSPVYTDTGLSASTLYSYTVQARDKSINQNPNNASPAASATTLAPDTNPPPVPSFASAPAAVSFSEITMTASAVIDPEGNDVEYYFTCTSVGGNDSGWQSGTTYVDSGLTPDTEYTYTVKARDTASVPNETAESAPASATTDPYTATDGTWGFDADGNWEDDTKWLANTVAEGPGATAFLTQDITNDRTIYLALDRTIGSIVFTDSPSSSSNLSLAGTGNLILEALSGTPVIDVTQNGRQLTINNVIEGTQGLQKNGPGRLFLSANNTYSGPTLVTDGFLSFLNISLAGFGGGRDIEVSEGAIVQRNWPNMDNAFLNRLVETSDEIGIFLTATGGSYNGNDLDFSSGGAGADLPNAFLGTWAGNGAKSQYDGTITPASDNYRLGFPGQSGSLHIRPALPDVGGTPRGLIVGGGAVIIAGDNTFTGDTVLRDGRLFLGRQLCLQNSALNVGNGAGDGITGQMCFLASGSGGVSTAQLTDQPTLGGLIGARNLASIYNSSNQNNTSRLGIGSVLGITLDVDAGKSFGYSGNARLSSTMFLTKTGDGTQVLSGNNDYTGATTVSGGTLALVGGSHTSPITVGVGAALGFTLGSPTTSTSTVDLTSGTVKITGAVDNASDYLLMTASGITGVPTLDSAIPGYELQKLAGDTELTLVFVGGGTPYATWSGGALFEDDDNGDGVDNGMAFILGASDPNASAVGLLPQTGSEPGFLTLTFQRLDGIAPAVLSVEYGPDLSFGNTDVIPLASQTLGSGVEVVVVDGSPTDTVTIKIPDTFESGAGTLFARLSATEN</sequence>
<dbReference type="CDD" id="cd00063">
    <property type="entry name" value="FN3"/>
    <property type="match status" value="1"/>
</dbReference>
<feature type="compositionally biased region" description="Low complexity" evidence="3">
    <location>
        <begin position="915"/>
        <end position="926"/>
    </location>
</feature>
<evidence type="ECO:0000256" key="2">
    <source>
        <dbReference type="ARBA" id="ARBA00022801"/>
    </source>
</evidence>
<dbReference type="InterPro" id="IPR005181">
    <property type="entry name" value="SASA"/>
</dbReference>
<proteinExistence type="predicted"/>
<dbReference type="PANTHER" id="PTHR31988">
    <property type="entry name" value="ESTERASE, PUTATIVE (DUF303)-RELATED"/>
    <property type="match status" value="1"/>
</dbReference>
<dbReference type="Pfam" id="PF12951">
    <property type="entry name" value="PATR"/>
    <property type="match status" value="3"/>
</dbReference>
<dbReference type="InterPro" id="IPR036514">
    <property type="entry name" value="SGNH_hydro_sf"/>
</dbReference>
<dbReference type="SMART" id="SM00060">
    <property type="entry name" value="FN3"/>
    <property type="match status" value="2"/>
</dbReference>
<reference evidence="6 7" key="1">
    <citation type="submission" date="2021-06" db="EMBL/GenBank/DDBJ databases">
        <title>Complete genome of Haloferula helveola possessing various polysaccharide degrading enzymes.</title>
        <authorList>
            <person name="Takami H."/>
            <person name="Huang C."/>
            <person name="Hamasaki K."/>
        </authorList>
    </citation>
    <scope>NUCLEOTIDE SEQUENCE [LARGE SCALE GENOMIC DNA]</scope>
    <source>
        <strain evidence="6 7">CN-1</strain>
    </source>
</reference>
<feature type="chain" id="PRO_5046412169" description="Fibronectin type-III domain-containing protein" evidence="4">
    <location>
        <begin position="29"/>
        <end position="1573"/>
    </location>
</feature>
<dbReference type="Pfam" id="PF03629">
    <property type="entry name" value="SASA"/>
    <property type="match status" value="1"/>
</dbReference>
<keyword evidence="1 4" id="KW-0732">Signal</keyword>
<name>A0ABM7RL21_9BACT</name>
<feature type="domain" description="Fibronectin type-III" evidence="5">
    <location>
        <begin position="735"/>
        <end position="815"/>
    </location>
</feature>
<dbReference type="InterPro" id="IPR036116">
    <property type="entry name" value="FN3_sf"/>
</dbReference>
<feature type="signal peptide" evidence="4">
    <location>
        <begin position="1"/>
        <end position="28"/>
    </location>
</feature>
<gene>
    <name evidence="6" type="ORF">HAHE_23550</name>
</gene>
<dbReference type="InterPro" id="IPR052940">
    <property type="entry name" value="Carb_Esterase_6"/>
</dbReference>
<evidence type="ECO:0000313" key="7">
    <source>
        <dbReference type="Proteomes" id="UP001374893"/>
    </source>
</evidence>
<keyword evidence="7" id="KW-1185">Reference proteome</keyword>
<keyword evidence="2" id="KW-0378">Hydrolase</keyword>
<evidence type="ECO:0000256" key="4">
    <source>
        <dbReference type="SAM" id="SignalP"/>
    </source>
</evidence>
<dbReference type="SUPFAM" id="SSF52266">
    <property type="entry name" value="SGNH hydrolase"/>
    <property type="match status" value="1"/>
</dbReference>
<dbReference type="Proteomes" id="UP001374893">
    <property type="component" value="Chromosome"/>
</dbReference>
<dbReference type="InterPro" id="IPR013425">
    <property type="entry name" value="Autotrns_rpt"/>
</dbReference>
<dbReference type="InterPro" id="IPR003961">
    <property type="entry name" value="FN3_dom"/>
</dbReference>
<evidence type="ECO:0000313" key="6">
    <source>
        <dbReference type="EMBL" id="BCX48447.1"/>
    </source>
</evidence>
<protein>
    <recommendedName>
        <fullName evidence="5">Fibronectin type-III domain-containing protein</fullName>
    </recommendedName>
</protein>
<evidence type="ECO:0000256" key="1">
    <source>
        <dbReference type="ARBA" id="ARBA00022729"/>
    </source>
</evidence>
<dbReference type="SUPFAM" id="SSF49265">
    <property type="entry name" value="Fibronectin type III"/>
    <property type="match status" value="2"/>
</dbReference>
<feature type="domain" description="Fibronectin type-III" evidence="5">
    <location>
        <begin position="841"/>
        <end position="913"/>
    </location>
</feature>
<dbReference type="Gene3D" id="2.60.40.10">
    <property type="entry name" value="Immunoglobulins"/>
    <property type="match status" value="1"/>
</dbReference>
<organism evidence="6 7">
    <name type="scientific">Haloferula helveola</name>
    <dbReference type="NCBI Taxonomy" id="490095"/>
    <lineage>
        <taxon>Bacteria</taxon>
        <taxon>Pseudomonadati</taxon>
        <taxon>Verrucomicrobiota</taxon>
        <taxon>Verrucomicrobiia</taxon>
        <taxon>Verrucomicrobiales</taxon>
        <taxon>Verrucomicrobiaceae</taxon>
        <taxon>Haloferula</taxon>
    </lineage>
</organism>
<dbReference type="RefSeq" id="WP_338684683.1">
    <property type="nucleotide sequence ID" value="NZ_AP024702.1"/>
</dbReference>
<dbReference type="PANTHER" id="PTHR31988:SF19">
    <property type="entry name" value="9-O-ACETYL-N-ACETYLNEURAMINIC ACID DEACETYLASE-RELATED"/>
    <property type="match status" value="1"/>
</dbReference>
<feature type="region of interest" description="Disordered" evidence="3">
    <location>
        <begin position="811"/>
        <end position="837"/>
    </location>
</feature>
<dbReference type="NCBIfam" id="TIGR02601">
    <property type="entry name" value="autotrns_rpt"/>
    <property type="match status" value="2"/>
</dbReference>
<dbReference type="EMBL" id="AP024702">
    <property type="protein sequence ID" value="BCX48447.1"/>
    <property type="molecule type" value="Genomic_DNA"/>
</dbReference>
<accession>A0ABM7RL21</accession>
<dbReference type="InterPro" id="IPR013783">
    <property type="entry name" value="Ig-like_fold"/>
</dbReference>